<dbReference type="Proteomes" id="UP000800082">
    <property type="component" value="Unassembled WGS sequence"/>
</dbReference>
<evidence type="ECO:0000313" key="1">
    <source>
        <dbReference type="EMBL" id="KAF1929329.1"/>
    </source>
</evidence>
<dbReference type="RefSeq" id="XP_033449577.1">
    <property type="nucleotide sequence ID" value="XM_033587428.1"/>
</dbReference>
<name>A0A6A5RNT9_9PLEO</name>
<sequence length="169" mass="19235">MLNGAPRRAVTTGCRAEQATCFFFPQYVEHSGIYKDPRGLQNRHGWAKRLCQSTGGVREWVEGDIARVLVVWWKVTLRIVWSRRLGYVAFDPANSMQGRRLGKNALPHDLLSAIRCPKVVICSNSNREIRPELARPQRVTTEGSRVEVNYRIVPMLLAVRGVEIRSAHK</sequence>
<dbReference type="GeneID" id="54345074"/>
<protein>
    <submittedName>
        <fullName evidence="1">Uncharacterized protein</fullName>
    </submittedName>
</protein>
<gene>
    <name evidence="1" type="ORF">M421DRAFT_136645</name>
</gene>
<accession>A0A6A5RNT9</accession>
<evidence type="ECO:0000313" key="2">
    <source>
        <dbReference type="Proteomes" id="UP000800082"/>
    </source>
</evidence>
<keyword evidence="2" id="KW-1185">Reference proteome</keyword>
<proteinExistence type="predicted"/>
<dbReference type="AlphaFoldDB" id="A0A6A5RNT9"/>
<organism evidence="1 2">
    <name type="scientific">Didymella exigua CBS 183.55</name>
    <dbReference type="NCBI Taxonomy" id="1150837"/>
    <lineage>
        <taxon>Eukaryota</taxon>
        <taxon>Fungi</taxon>
        <taxon>Dikarya</taxon>
        <taxon>Ascomycota</taxon>
        <taxon>Pezizomycotina</taxon>
        <taxon>Dothideomycetes</taxon>
        <taxon>Pleosporomycetidae</taxon>
        <taxon>Pleosporales</taxon>
        <taxon>Pleosporineae</taxon>
        <taxon>Didymellaceae</taxon>
        <taxon>Didymella</taxon>
    </lineage>
</organism>
<reference evidence="1" key="1">
    <citation type="journal article" date="2020" name="Stud. Mycol.">
        <title>101 Dothideomycetes genomes: a test case for predicting lifestyles and emergence of pathogens.</title>
        <authorList>
            <person name="Haridas S."/>
            <person name="Albert R."/>
            <person name="Binder M."/>
            <person name="Bloem J."/>
            <person name="Labutti K."/>
            <person name="Salamov A."/>
            <person name="Andreopoulos B."/>
            <person name="Baker S."/>
            <person name="Barry K."/>
            <person name="Bills G."/>
            <person name="Bluhm B."/>
            <person name="Cannon C."/>
            <person name="Castanera R."/>
            <person name="Culley D."/>
            <person name="Daum C."/>
            <person name="Ezra D."/>
            <person name="Gonzalez J."/>
            <person name="Henrissat B."/>
            <person name="Kuo A."/>
            <person name="Liang C."/>
            <person name="Lipzen A."/>
            <person name="Lutzoni F."/>
            <person name="Magnuson J."/>
            <person name="Mondo S."/>
            <person name="Nolan M."/>
            <person name="Ohm R."/>
            <person name="Pangilinan J."/>
            <person name="Park H.-J."/>
            <person name="Ramirez L."/>
            <person name="Alfaro M."/>
            <person name="Sun H."/>
            <person name="Tritt A."/>
            <person name="Yoshinaga Y."/>
            <person name="Zwiers L.-H."/>
            <person name="Turgeon B."/>
            <person name="Goodwin S."/>
            <person name="Spatafora J."/>
            <person name="Crous P."/>
            <person name="Grigoriev I."/>
        </authorList>
    </citation>
    <scope>NUCLEOTIDE SEQUENCE</scope>
    <source>
        <strain evidence="1">CBS 183.55</strain>
    </source>
</reference>
<dbReference type="EMBL" id="ML978966">
    <property type="protein sequence ID" value="KAF1929329.1"/>
    <property type="molecule type" value="Genomic_DNA"/>
</dbReference>